<accession>A0A927CE18</accession>
<evidence type="ECO:0000313" key="1">
    <source>
        <dbReference type="EMBL" id="MBD2864100.1"/>
    </source>
</evidence>
<dbReference type="EMBL" id="JACXJA010000026">
    <property type="protein sequence ID" value="MBD2864100.1"/>
    <property type="molecule type" value="Genomic_DNA"/>
</dbReference>
<reference evidence="1" key="1">
    <citation type="submission" date="2020-09" db="EMBL/GenBank/DDBJ databases">
        <title>A novel bacterium of genus Paenibacillus, isolated from South China Sea.</title>
        <authorList>
            <person name="Huang H."/>
            <person name="Mo K."/>
            <person name="Hu Y."/>
        </authorList>
    </citation>
    <scope>NUCLEOTIDE SEQUENCE</scope>
    <source>
        <strain evidence="1">IB182363</strain>
    </source>
</reference>
<evidence type="ECO:0000313" key="2">
    <source>
        <dbReference type="Proteomes" id="UP000639396"/>
    </source>
</evidence>
<dbReference type="AlphaFoldDB" id="A0A927CE18"/>
<keyword evidence="2" id="KW-1185">Reference proteome</keyword>
<dbReference type="SUPFAM" id="SSF52540">
    <property type="entry name" value="P-loop containing nucleoside triphosphate hydrolases"/>
    <property type="match status" value="2"/>
</dbReference>
<dbReference type="InterPro" id="IPR027417">
    <property type="entry name" value="P-loop_NTPase"/>
</dbReference>
<comment type="caution">
    <text evidence="1">The sequence shown here is derived from an EMBL/GenBank/DDBJ whole genome shotgun (WGS) entry which is preliminary data.</text>
</comment>
<organism evidence="1 2">
    <name type="scientific">Paenibacillus oceani</name>
    <dbReference type="NCBI Taxonomy" id="2772510"/>
    <lineage>
        <taxon>Bacteria</taxon>
        <taxon>Bacillati</taxon>
        <taxon>Bacillota</taxon>
        <taxon>Bacilli</taxon>
        <taxon>Bacillales</taxon>
        <taxon>Paenibacillaceae</taxon>
        <taxon>Paenibacillus</taxon>
    </lineage>
</organism>
<protein>
    <submittedName>
        <fullName evidence="1">PRK06851 family protein</fullName>
    </submittedName>
</protein>
<proteinExistence type="predicted"/>
<dbReference type="Proteomes" id="UP000639396">
    <property type="component" value="Unassembled WGS sequence"/>
</dbReference>
<gene>
    <name evidence="1" type="ORF">IDH45_19110</name>
</gene>
<sequence length="366" mass="40308">MTTGHVTHYYAGGNTARGFANQIDSSLQGLERLYILQGGPGTGKSTIIREVGARMTESGFDIWLLHRPSDNDALDGVIIPALKTGVVNGMPPRVVHPRLPADKVRYVNLDDAFDEGRLASGKSAIDSLSEQISFAHTRAYAGFAEALRIHDDWEAVYIANMDFEAADQLTTRYIRQLFGDNRPGKSGRVDHRFLGAATPRGAVDFVPNLTEGLKRYFIKGRPGSGKSTMLKKLAAAGAERGFDVEVYHCGFDPNSLDMVIVRELGFAIFDSTAPHEYFPERDTDDIVDMYAHCIKPGTDEKYAASISGFKDRYSAKMKESIGHLAQAKTLQDEQTALYRSAVDLRLVEEIRDRIIGEISLLTADAT</sequence>
<dbReference type="RefSeq" id="WP_190929720.1">
    <property type="nucleotide sequence ID" value="NZ_JACXJA010000026.1"/>
</dbReference>
<name>A0A927CE18_9BACL</name>